<evidence type="ECO:0008006" key="3">
    <source>
        <dbReference type="Google" id="ProtNLM"/>
    </source>
</evidence>
<dbReference type="Pfam" id="PF13412">
    <property type="entry name" value="HTH_24"/>
    <property type="match status" value="1"/>
</dbReference>
<accession>G7VEI0</accession>
<dbReference type="eggNOG" id="arCOG00737">
    <property type="taxonomic scope" value="Archaea"/>
</dbReference>
<dbReference type="InterPro" id="IPR036390">
    <property type="entry name" value="WH_DNA-bd_sf"/>
</dbReference>
<dbReference type="InterPro" id="IPR036388">
    <property type="entry name" value="WH-like_DNA-bd_sf"/>
</dbReference>
<evidence type="ECO:0000313" key="2">
    <source>
        <dbReference type="Proteomes" id="UP000005867"/>
    </source>
</evidence>
<keyword evidence="2" id="KW-1185">Reference proteome</keyword>
<dbReference type="SUPFAM" id="SSF46785">
    <property type="entry name" value="Winged helix' DNA-binding domain"/>
    <property type="match status" value="1"/>
</dbReference>
<dbReference type="KEGG" id="pyr:P186_0138"/>
<dbReference type="InterPro" id="IPR011991">
    <property type="entry name" value="ArsR-like_HTH"/>
</dbReference>
<dbReference type="Gene3D" id="1.10.10.10">
    <property type="entry name" value="Winged helix-like DNA-binding domain superfamily/Winged helix DNA-binding domain"/>
    <property type="match status" value="1"/>
</dbReference>
<dbReference type="STRING" id="1104324.P186_0138"/>
<dbReference type="PANTHER" id="PTHR36216:SF1">
    <property type="entry name" value="HTH ARSR-TYPE DOMAIN-CONTAINING PROTEIN"/>
    <property type="match status" value="1"/>
</dbReference>
<dbReference type="HOGENOM" id="CLU_157721_0_0_2"/>
<name>G7VEI0_9CREN</name>
<gene>
    <name evidence="1" type="ORF">P186_0138</name>
</gene>
<organism evidence="1 2">
    <name type="scientific">Pyrobaculum ferrireducens</name>
    <dbReference type="NCBI Taxonomy" id="1104324"/>
    <lineage>
        <taxon>Archaea</taxon>
        <taxon>Thermoproteota</taxon>
        <taxon>Thermoprotei</taxon>
        <taxon>Thermoproteales</taxon>
        <taxon>Thermoproteaceae</taxon>
        <taxon>Pyrobaculum</taxon>
    </lineage>
</organism>
<evidence type="ECO:0000313" key="1">
    <source>
        <dbReference type="EMBL" id="AET31604.1"/>
    </source>
</evidence>
<dbReference type="AlphaFoldDB" id="G7VEI0"/>
<dbReference type="EMBL" id="CP003098">
    <property type="protein sequence ID" value="AET31604.1"/>
    <property type="molecule type" value="Genomic_DNA"/>
</dbReference>
<sequence length="140" mass="15414">MEPVEVRRRIVEYLRATGGASVYQIAKALGISYGAAQWHLYVLERDGVVFTVSHGRKRVAVLRDSLDAYLHSLKMADFFKELWAFLRARGVSSESSFMEVVRGLEADWRDVASALLAIAKNLYHVKRAGGEGQGGGASGL</sequence>
<dbReference type="RefSeq" id="WP_014287435.1">
    <property type="nucleotide sequence ID" value="NC_016645.1"/>
</dbReference>
<reference evidence="1 2" key="1">
    <citation type="journal article" date="2012" name="J. Bacteriol.">
        <title>Complete genome sequence of strain 1860, a crenarchaeon of the genus pyrobaculum able to grow with various electron acceptors.</title>
        <authorList>
            <person name="Mardanov A.V."/>
            <person name="Gumerov V.M."/>
            <person name="Slobodkina G.B."/>
            <person name="Beletsky A.V."/>
            <person name="Bonch-Osmolovskaya E.A."/>
            <person name="Ravin N.V."/>
            <person name="Skryabin K.G."/>
        </authorList>
    </citation>
    <scope>NUCLEOTIDE SEQUENCE [LARGE SCALE GENOMIC DNA]</scope>
    <source>
        <strain evidence="1 2">1860</strain>
    </source>
</reference>
<protein>
    <recommendedName>
        <fullName evidence="3">Transcriptional regulator</fullName>
    </recommendedName>
</protein>
<proteinExistence type="predicted"/>
<dbReference type="BioCyc" id="PSP1104324:GJSN-137-MONOMER"/>
<dbReference type="PANTHER" id="PTHR36216">
    <property type="entry name" value="TRANSCRIPTIONAL REGULATOR, TRMB"/>
    <property type="match status" value="1"/>
</dbReference>
<dbReference type="Proteomes" id="UP000005867">
    <property type="component" value="Chromosome"/>
</dbReference>
<dbReference type="GeneID" id="11595943"/>
<dbReference type="CDD" id="cd00090">
    <property type="entry name" value="HTH_ARSR"/>
    <property type="match status" value="1"/>
</dbReference>
<dbReference type="OrthoDB" id="28610at2157"/>